<evidence type="ECO:0000313" key="1">
    <source>
        <dbReference type="EMBL" id="ODH32678.1"/>
    </source>
</evidence>
<proteinExistence type="predicted"/>
<reference evidence="1 2" key="1">
    <citation type="submission" date="2016-06" db="EMBL/GenBank/DDBJ databases">
        <authorList>
            <person name="Kjaerup R.B."/>
            <person name="Dalgaard T.S."/>
            <person name="Juul-Madsen H.R."/>
        </authorList>
    </citation>
    <scope>NUCLEOTIDE SEQUENCE [LARGE SCALE GENOMIC DNA]</scope>
    <source>
        <strain evidence="1 2">Pb300</strain>
    </source>
</reference>
<dbReference type="Proteomes" id="UP000242814">
    <property type="component" value="Unassembled WGS sequence"/>
</dbReference>
<gene>
    <name evidence="1" type="ORF">ACO22_03372</name>
</gene>
<evidence type="ECO:0000313" key="2">
    <source>
        <dbReference type="Proteomes" id="UP000242814"/>
    </source>
</evidence>
<name>A0A1D2JG39_PARBR</name>
<sequence>MLGELSPPRTPLKLGTPINWGPARDFGFPSLASNHHLCGDLSQILKEDDNHMIATDLDMLERGLTEIALTHRKKAST</sequence>
<protein>
    <submittedName>
        <fullName evidence="1">Uncharacterized protein</fullName>
    </submittedName>
</protein>
<dbReference type="EMBL" id="LZYO01000114">
    <property type="protein sequence ID" value="ODH32678.1"/>
    <property type="molecule type" value="Genomic_DNA"/>
</dbReference>
<accession>A0A1D2JG39</accession>
<organism evidence="1 2">
    <name type="scientific">Paracoccidioides brasiliensis</name>
    <dbReference type="NCBI Taxonomy" id="121759"/>
    <lineage>
        <taxon>Eukaryota</taxon>
        <taxon>Fungi</taxon>
        <taxon>Dikarya</taxon>
        <taxon>Ascomycota</taxon>
        <taxon>Pezizomycotina</taxon>
        <taxon>Eurotiomycetes</taxon>
        <taxon>Eurotiomycetidae</taxon>
        <taxon>Onygenales</taxon>
        <taxon>Ajellomycetaceae</taxon>
        <taxon>Paracoccidioides</taxon>
    </lineage>
</organism>
<dbReference type="AlphaFoldDB" id="A0A1D2JG39"/>
<dbReference type="VEuPathDB" id="FungiDB:PABG_11810"/>
<comment type="caution">
    <text evidence="1">The sequence shown here is derived from an EMBL/GenBank/DDBJ whole genome shotgun (WGS) entry which is preliminary data.</text>
</comment>